<dbReference type="EMBL" id="LT838813">
    <property type="protein sequence ID" value="SMD43774.1"/>
    <property type="molecule type" value="Genomic_DNA"/>
</dbReference>
<reference evidence="2" key="1">
    <citation type="submission" date="2017-04" db="EMBL/GenBank/DDBJ databases">
        <authorList>
            <person name="Varghese N."/>
            <person name="Submissions S."/>
        </authorList>
    </citation>
    <scope>NUCLEOTIDE SEQUENCE [LARGE SCALE GENOMIC DNA]</scope>
    <source>
        <strain evidence="2">DSM 16537</strain>
    </source>
</reference>
<dbReference type="Proteomes" id="UP000192333">
    <property type="component" value="Chromosome I"/>
</dbReference>
<dbReference type="AlphaFoldDB" id="A0A1W2H4T0"/>
<sequence length="73" mass="8284">MLISLSEFIDPILSQRKESVAKSMKWPNLSLTEKTGKFLRVFPGVHSSNDTIISQNSAGINLFNFNFLVSYQF</sequence>
<evidence type="ECO:0000313" key="1">
    <source>
        <dbReference type="EMBL" id="SMD43774.1"/>
    </source>
</evidence>
<accession>A0A1W2H4T0</accession>
<evidence type="ECO:0000313" key="2">
    <source>
        <dbReference type="Proteomes" id="UP000192333"/>
    </source>
</evidence>
<proteinExistence type="predicted"/>
<organism evidence="1 2">
    <name type="scientific">Aquiflexum balticum DSM 16537</name>
    <dbReference type="NCBI Taxonomy" id="758820"/>
    <lineage>
        <taxon>Bacteria</taxon>
        <taxon>Pseudomonadati</taxon>
        <taxon>Bacteroidota</taxon>
        <taxon>Cytophagia</taxon>
        <taxon>Cytophagales</taxon>
        <taxon>Cyclobacteriaceae</taxon>
        <taxon>Aquiflexum</taxon>
    </lineage>
</organism>
<name>A0A1W2H4T0_9BACT</name>
<protein>
    <submittedName>
        <fullName evidence="1">Uncharacterized protein</fullName>
    </submittedName>
</protein>
<gene>
    <name evidence="1" type="ORF">SAMN00777080_2383</name>
</gene>
<keyword evidence="2" id="KW-1185">Reference proteome</keyword>